<evidence type="ECO:0000313" key="2">
    <source>
        <dbReference type="Proteomes" id="UP000011713"/>
    </source>
</evidence>
<proteinExistence type="predicted"/>
<reference evidence="2" key="1">
    <citation type="journal article" date="2010" name="Science">
        <title>Signatures of adaptation to obligate biotrophy in the Hyaloperonospora arabidopsidis genome.</title>
        <authorList>
            <person name="Baxter L."/>
            <person name="Tripathy S."/>
            <person name="Ishaque N."/>
            <person name="Boot N."/>
            <person name="Cabral A."/>
            <person name="Kemen E."/>
            <person name="Thines M."/>
            <person name="Ah-Fong A."/>
            <person name="Anderson R."/>
            <person name="Badejoko W."/>
            <person name="Bittner-Eddy P."/>
            <person name="Boore J.L."/>
            <person name="Chibucos M.C."/>
            <person name="Coates M."/>
            <person name="Dehal P."/>
            <person name="Delehaunty K."/>
            <person name="Dong S."/>
            <person name="Downton P."/>
            <person name="Dumas B."/>
            <person name="Fabro G."/>
            <person name="Fronick C."/>
            <person name="Fuerstenberg S.I."/>
            <person name="Fulton L."/>
            <person name="Gaulin E."/>
            <person name="Govers F."/>
            <person name="Hughes L."/>
            <person name="Humphray S."/>
            <person name="Jiang R.H."/>
            <person name="Judelson H."/>
            <person name="Kamoun S."/>
            <person name="Kyung K."/>
            <person name="Meijer H."/>
            <person name="Minx P."/>
            <person name="Morris P."/>
            <person name="Nelson J."/>
            <person name="Phuntumart V."/>
            <person name="Qutob D."/>
            <person name="Rehmany A."/>
            <person name="Rougon-Cardoso A."/>
            <person name="Ryden P."/>
            <person name="Torto-Alalibo T."/>
            <person name="Studholme D."/>
            <person name="Wang Y."/>
            <person name="Win J."/>
            <person name="Wood J."/>
            <person name="Clifton S.W."/>
            <person name="Rogers J."/>
            <person name="Van den Ackerveken G."/>
            <person name="Jones J.D."/>
            <person name="McDowell J.M."/>
            <person name="Beynon J."/>
            <person name="Tyler B.M."/>
        </authorList>
    </citation>
    <scope>NUCLEOTIDE SEQUENCE [LARGE SCALE GENOMIC DNA]</scope>
    <source>
        <strain evidence="2">Emoy2</strain>
    </source>
</reference>
<protein>
    <submittedName>
        <fullName evidence="1">Uncharacterized protein</fullName>
    </submittedName>
</protein>
<dbReference type="HOGENOM" id="CLU_1800167_0_0_1"/>
<keyword evidence="2" id="KW-1185">Reference proteome</keyword>
<evidence type="ECO:0000313" key="1">
    <source>
        <dbReference type="EnsemblProtists" id="HpaP802653"/>
    </source>
</evidence>
<dbReference type="InParanoid" id="M4B8P6"/>
<dbReference type="AlphaFoldDB" id="M4B8P6"/>
<name>M4B8P6_HYAAE</name>
<organism evidence="1 2">
    <name type="scientific">Hyaloperonospora arabidopsidis (strain Emoy2)</name>
    <name type="common">Downy mildew agent</name>
    <name type="synonym">Peronospora arabidopsidis</name>
    <dbReference type="NCBI Taxonomy" id="559515"/>
    <lineage>
        <taxon>Eukaryota</taxon>
        <taxon>Sar</taxon>
        <taxon>Stramenopiles</taxon>
        <taxon>Oomycota</taxon>
        <taxon>Peronosporomycetes</taxon>
        <taxon>Peronosporales</taxon>
        <taxon>Peronosporaceae</taxon>
        <taxon>Hyaloperonospora</taxon>
    </lineage>
</organism>
<dbReference type="VEuPathDB" id="FungiDB:HpaG802653"/>
<dbReference type="EMBL" id="JH597989">
    <property type="status" value="NOT_ANNOTATED_CDS"/>
    <property type="molecule type" value="Genomic_DNA"/>
</dbReference>
<dbReference type="Proteomes" id="UP000011713">
    <property type="component" value="Unassembled WGS sequence"/>
</dbReference>
<sequence>MARRCVHVGLSSTRSLGFWYEGAWQCRINKHVLLYVTVQHICKAEGIAVNGLRGKLLFVYGGAILDLVQTRGWVYGMDGMFVLLKRRVEPEVRASVQKELFHVHVVYFDRIALPALSVFPFSRFWCIGWQGGVGCYPRLASLSL</sequence>
<dbReference type="EnsemblProtists" id="HpaT802653">
    <property type="protein sequence ID" value="HpaP802653"/>
    <property type="gene ID" value="HpaG802653"/>
</dbReference>
<accession>M4B8P6</accession>
<reference evidence="1" key="2">
    <citation type="submission" date="2015-06" db="UniProtKB">
        <authorList>
            <consortium name="EnsemblProtists"/>
        </authorList>
    </citation>
    <scope>IDENTIFICATION</scope>
    <source>
        <strain evidence="1">Emoy2</strain>
    </source>
</reference>